<evidence type="ECO:0000313" key="2">
    <source>
        <dbReference type="Proteomes" id="UP000219338"/>
    </source>
</evidence>
<dbReference type="AlphaFoldDB" id="A0A284RND7"/>
<protein>
    <submittedName>
        <fullName evidence="1">Uncharacterized protein</fullName>
    </submittedName>
</protein>
<sequence>MLFVQVFAFTLPRGPEPRRALPRKKIQAFGNPSEYNFNRFPGFTDTLLQNIDQYRYEGSLAFHRVSTEGTSVATLFSVTDSHGEKARISLLLHRMQGIREPIDFHS</sequence>
<organism evidence="1 2">
    <name type="scientific">Armillaria ostoyae</name>
    <name type="common">Armillaria root rot fungus</name>
    <dbReference type="NCBI Taxonomy" id="47428"/>
    <lineage>
        <taxon>Eukaryota</taxon>
        <taxon>Fungi</taxon>
        <taxon>Dikarya</taxon>
        <taxon>Basidiomycota</taxon>
        <taxon>Agaricomycotina</taxon>
        <taxon>Agaricomycetes</taxon>
        <taxon>Agaricomycetidae</taxon>
        <taxon>Agaricales</taxon>
        <taxon>Marasmiineae</taxon>
        <taxon>Physalacriaceae</taxon>
        <taxon>Armillaria</taxon>
    </lineage>
</organism>
<name>A0A284RND7_ARMOS</name>
<proteinExistence type="predicted"/>
<dbReference type="EMBL" id="FUEG01000012">
    <property type="protein sequence ID" value="SJL10293.1"/>
    <property type="molecule type" value="Genomic_DNA"/>
</dbReference>
<accession>A0A284RND7</accession>
<gene>
    <name evidence="1" type="ORF">ARMOST_13677</name>
</gene>
<keyword evidence="2" id="KW-1185">Reference proteome</keyword>
<evidence type="ECO:0000313" key="1">
    <source>
        <dbReference type="EMBL" id="SJL10293.1"/>
    </source>
</evidence>
<dbReference type="Proteomes" id="UP000219338">
    <property type="component" value="Unassembled WGS sequence"/>
</dbReference>
<reference evidence="2" key="1">
    <citation type="journal article" date="2017" name="Nat. Ecol. Evol.">
        <title>Genome expansion and lineage-specific genetic innovations in the forest pathogenic fungi Armillaria.</title>
        <authorList>
            <person name="Sipos G."/>
            <person name="Prasanna A.N."/>
            <person name="Walter M.C."/>
            <person name="O'Connor E."/>
            <person name="Balint B."/>
            <person name="Krizsan K."/>
            <person name="Kiss B."/>
            <person name="Hess J."/>
            <person name="Varga T."/>
            <person name="Slot J."/>
            <person name="Riley R."/>
            <person name="Boka B."/>
            <person name="Rigling D."/>
            <person name="Barry K."/>
            <person name="Lee J."/>
            <person name="Mihaltcheva S."/>
            <person name="LaButti K."/>
            <person name="Lipzen A."/>
            <person name="Waldron R."/>
            <person name="Moloney N.M."/>
            <person name="Sperisen C."/>
            <person name="Kredics L."/>
            <person name="Vagvoelgyi C."/>
            <person name="Patrignani A."/>
            <person name="Fitzpatrick D."/>
            <person name="Nagy I."/>
            <person name="Doyle S."/>
            <person name="Anderson J.B."/>
            <person name="Grigoriev I.V."/>
            <person name="Gueldener U."/>
            <person name="Muensterkoetter M."/>
            <person name="Nagy L.G."/>
        </authorList>
    </citation>
    <scope>NUCLEOTIDE SEQUENCE [LARGE SCALE GENOMIC DNA]</scope>
    <source>
        <strain evidence="2">C18/9</strain>
    </source>
</reference>